<dbReference type="CDD" id="cd00257">
    <property type="entry name" value="beta-trefoil_FSCN-like"/>
    <property type="match status" value="1"/>
</dbReference>
<sequence>MATTLILPRFVALKGDNDRYLCLSPLEDQPYLRFVAEEISDPTVTMEIFVADDGNVSFKQTCSDKFWSLSDSNFILADADDTSNDDTNTLFRPFKVDSQSIALISSGNNLFCTRYSLISEFPNALNANVGFSNFWARLRVEEPVMERKISDIKYDLDKSSIYDIETVVLATNSATNPSEGSSTMIDVKLPYTDAKTTIWKTNLSLKLEAKATFDGSSFPVIVDGEKVEFFSEGPRQNELDESMTTTTLLEDVRRVVVPPNTKVVVNLIATKGKCDIPFSFAQSDTLYNEETFTVEVEGNTYTVCNFYDFKFQTTSEPIDA</sequence>
<comment type="caution">
    <text evidence="1">The sequence shown here is derived from an EMBL/GenBank/DDBJ whole genome shotgun (WGS) entry which is preliminary data.</text>
</comment>
<dbReference type="InterPro" id="IPR053237">
    <property type="entry name" value="Natterin_C"/>
</dbReference>
<dbReference type="PANTHER" id="PTHR39244:SF5">
    <property type="entry name" value="NATTERIN-3-LIKE"/>
    <property type="match status" value="1"/>
</dbReference>
<accession>A0ABR1ZWI8</accession>
<dbReference type="SMART" id="SM00791">
    <property type="entry name" value="Agglutinin"/>
    <property type="match status" value="1"/>
</dbReference>
<dbReference type="SUPFAM" id="SSF56973">
    <property type="entry name" value="Aerolisin/ETX pore-forming domain"/>
    <property type="match status" value="1"/>
</dbReference>
<dbReference type="Proteomes" id="UP001472677">
    <property type="component" value="Unassembled WGS sequence"/>
</dbReference>
<keyword evidence="2" id="KW-1185">Reference proteome</keyword>
<name>A0ABR1ZWI8_9ROSI</name>
<dbReference type="PANTHER" id="PTHR39244">
    <property type="entry name" value="NATTERIN-4"/>
    <property type="match status" value="1"/>
</dbReference>
<evidence type="ECO:0000313" key="1">
    <source>
        <dbReference type="EMBL" id="KAK8485029.1"/>
    </source>
</evidence>
<dbReference type="InterPro" id="IPR008998">
    <property type="entry name" value="Agglutinin"/>
</dbReference>
<dbReference type="SUPFAM" id="SSF50382">
    <property type="entry name" value="Agglutinin"/>
    <property type="match status" value="1"/>
</dbReference>
<reference evidence="1 2" key="1">
    <citation type="journal article" date="2024" name="G3 (Bethesda)">
        <title>Genome assembly of Hibiscus sabdariffa L. provides insights into metabolisms of medicinal natural products.</title>
        <authorList>
            <person name="Kim T."/>
        </authorList>
    </citation>
    <scope>NUCLEOTIDE SEQUENCE [LARGE SCALE GENOMIC DNA]</scope>
    <source>
        <strain evidence="1">TK-2024</strain>
        <tissue evidence="1">Old leaves</tissue>
    </source>
</reference>
<dbReference type="Gene3D" id="2.80.10.50">
    <property type="match status" value="1"/>
</dbReference>
<organism evidence="1 2">
    <name type="scientific">Hibiscus sabdariffa</name>
    <name type="common">roselle</name>
    <dbReference type="NCBI Taxonomy" id="183260"/>
    <lineage>
        <taxon>Eukaryota</taxon>
        <taxon>Viridiplantae</taxon>
        <taxon>Streptophyta</taxon>
        <taxon>Embryophyta</taxon>
        <taxon>Tracheophyta</taxon>
        <taxon>Spermatophyta</taxon>
        <taxon>Magnoliopsida</taxon>
        <taxon>eudicotyledons</taxon>
        <taxon>Gunneridae</taxon>
        <taxon>Pentapetalae</taxon>
        <taxon>rosids</taxon>
        <taxon>malvids</taxon>
        <taxon>Malvales</taxon>
        <taxon>Malvaceae</taxon>
        <taxon>Malvoideae</taxon>
        <taxon>Hibiscus</taxon>
    </lineage>
</organism>
<dbReference type="InterPro" id="IPR036242">
    <property type="entry name" value="Agglutinin_dom_sf"/>
</dbReference>
<dbReference type="EMBL" id="JBBPBM010001327">
    <property type="protein sequence ID" value="KAK8485029.1"/>
    <property type="molecule type" value="Genomic_DNA"/>
</dbReference>
<gene>
    <name evidence="1" type="ORF">V6N12_014105</name>
</gene>
<protein>
    <submittedName>
        <fullName evidence="1">Uncharacterized protein</fullName>
    </submittedName>
</protein>
<evidence type="ECO:0000313" key="2">
    <source>
        <dbReference type="Proteomes" id="UP001472677"/>
    </source>
</evidence>
<dbReference type="CDD" id="cd20216">
    <property type="entry name" value="PFM_HFR-2-like"/>
    <property type="match status" value="1"/>
</dbReference>
<dbReference type="Gene3D" id="2.170.15.10">
    <property type="entry name" value="Proaerolysin, chain A, domain 3"/>
    <property type="match status" value="1"/>
</dbReference>
<dbReference type="Pfam" id="PF07468">
    <property type="entry name" value="Agglutinin"/>
    <property type="match status" value="1"/>
</dbReference>
<proteinExistence type="predicted"/>